<proteinExistence type="predicted"/>
<reference evidence="2" key="1">
    <citation type="journal article" date="2019" name="Int. J. Syst. Evol. Microbiol.">
        <title>The Global Catalogue of Microorganisms (GCM) 10K type strain sequencing project: providing services to taxonomists for standard genome sequencing and annotation.</title>
        <authorList>
            <consortium name="The Broad Institute Genomics Platform"/>
            <consortium name="The Broad Institute Genome Sequencing Center for Infectious Disease"/>
            <person name="Wu L."/>
            <person name="Ma J."/>
        </authorList>
    </citation>
    <scope>NUCLEOTIDE SEQUENCE [LARGE SCALE GENOMIC DNA]</scope>
    <source>
        <strain evidence="2">CGMCC 1.15342</strain>
    </source>
</reference>
<evidence type="ECO:0000313" key="1">
    <source>
        <dbReference type="EMBL" id="GGC34656.1"/>
    </source>
</evidence>
<organism evidence="1 2">
    <name type="scientific">Parapedobacter defluvii</name>
    <dbReference type="NCBI Taxonomy" id="2045106"/>
    <lineage>
        <taxon>Bacteria</taxon>
        <taxon>Pseudomonadati</taxon>
        <taxon>Bacteroidota</taxon>
        <taxon>Sphingobacteriia</taxon>
        <taxon>Sphingobacteriales</taxon>
        <taxon>Sphingobacteriaceae</taxon>
        <taxon>Parapedobacter</taxon>
    </lineage>
</organism>
<name>A0ABQ1M453_9SPHI</name>
<sequence length="54" mass="6290">MTTSDDSMPFNKMDILNAIEFFGVNELLDAIGFERIERYLQEVQEDIVKTMTTE</sequence>
<accession>A0ABQ1M453</accession>
<keyword evidence="2" id="KW-1185">Reference proteome</keyword>
<gene>
    <name evidence="1" type="ORF">GCM10011386_28500</name>
</gene>
<dbReference type="Proteomes" id="UP000597338">
    <property type="component" value="Unassembled WGS sequence"/>
</dbReference>
<evidence type="ECO:0000313" key="2">
    <source>
        <dbReference type="Proteomes" id="UP000597338"/>
    </source>
</evidence>
<comment type="caution">
    <text evidence="1">The sequence shown here is derived from an EMBL/GenBank/DDBJ whole genome shotgun (WGS) entry which is preliminary data.</text>
</comment>
<dbReference type="EMBL" id="BMIK01000010">
    <property type="protein sequence ID" value="GGC34656.1"/>
    <property type="molecule type" value="Genomic_DNA"/>
</dbReference>
<protein>
    <submittedName>
        <fullName evidence="1">Uncharacterized protein</fullName>
    </submittedName>
</protein>
<dbReference type="RefSeq" id="WP_188751842.1">
    <property type="nucleotide sequence ID" value="NZ_BMIK01000010.1"/>
</dbReference>